<name>A0AAD5VDZ8_9AGAR</name>
<organism evidence="2 3">
    <name type="scientific">Leucocoprinus birnbaumii</name>
    <dbReference type="NCBI Taxonomy" id="56174"/>
    <lineage>
        <taxon>Eukaryota</taxon>
        <taxon>Fungi</taxon>
        <taxon>Dikarya</taxon>
        <taxon>Basidiomycota</taxon>
        <taxon>Agaricomycotina</taxon>
        <taxon>Agaricomycetes</taxon>
        <taxon>Agaricomycetidae</taxon>
        <taxon>Agaricales</taxon>
        <taxon>Agaricineae</taxon>
        <taxon>Agaricaceae</taxon>
        <taxon>Leucocoprinus</taxon>
    </lineage>
</organism>
<evidence type="ECO:0000256" key="1">
    <source>
        <dbReference type="SAM" id="MobiDB-lite"/>
    </source>
</evidence>
<comment type="caution">
    <text evidence="2">The sequence shown here is derived from an EMBL/GenBank/DDBJ whole genome shotgun (WGS) entry which is preliminary data.</text>
</comment>
<accession>A0AAD5VDZ8</accession>
<reference evidence="2" key="1">
    <citation type="submission" date="2022-07" db="EMBL/GenBank/DDBJ databases">
        <title>Genome Sequence of Leucocoprinus birnbaumii.</title>
        <authorList>
            <person name="Buettner E."/>
        </authorList>
    </citation>
    <scope>NUCLEOTIDE SEQUENCE</scope>
    <source>
        <strain evidence="2">VT141</strain>
    </source>
</reference>
<evidence type="ECO:0000313" key="3">
    <source>
        <dbReference type="Proteomes" id="UP001213000"/>
    </source>
</evidence>
<sequence length="118" mass="12963">MDFGLYGYDSSAIASDSNLYKFQSPAEASVILEELAKHGIATERASSSNREDHKHKIRFQCAPNVRTIRPHTPVSLVLAKVAIYAVIRVDLRTRTTNGFSAPFEHKASDGPNGLFDNG</sequence>
<keyword evidence="3" id="KW-1185">Reference proteome</keyword>
<gene>
    <name evidence="2" type="ORF">NP233_g12848</name>
</gene>
<dbReference type="AlphaFoldDB" id="A0AAD5VDZ8"/>
<feature type="region of interest" description="Disordered" evidence="1">
    <location>
        <begin position="99"/>
        <end position="118"/>
    </location>
</feature>
<evidence type="ECO:0000313" key="2">
    <source>
        <dbReference type="EMBL" id="KAJ3552574.1"/>
    </source>
</evidence>
<protein>
    <submittedName>
        <fullName evidence="2">Uncharacterized protein</fullName>
    </submittedName>
</protein>
<dbReference type="EMBL" id="JANIEX010002034">
    <property type="protein sequence ID" value="KAJ3552574.1"/>
    <property type="molecule type" value="Genomic_DNA"/>
</dbReference>
<proteinExistence type="predicted"/>
<dbReference type="Proteomes" id="UP001213000">
    <property type="component" value="Unassembled WGS sequence"/>
</dbReference>